<feature type="compositionally biased region" description="Basic and acidic residues" evidence="25">
    <location>
        <begin position="651"/>
        <end position="664"/>
    </location>
</feature>
<comment type="subcellular location">
    <subcellularLocation>
        <location evidence="2">Chromosome</location>
        <location evidence="2">Telomere</location>
    </subcellularLocation>
    <subcellularLocation>
        <location evidence="1">Nucleus</location>
    </subcellularLocation>
</comment>
<dbReference type="PROSITE" id="PS51194">
    <property type="entry name" value="HELICASE_CTER"/>
    <property type="match status" value="1"/>
</dbReference>
<feature type="coiled-coil region" evidence="24">
    <location>
        <begin position="748"/>
        <end position="781"/>
    </location>
</feature>
<dbReference type="PROSITE" id="PS51533">
    <property type="entry name" value="ADD"/>
    <property type="match status" value="1"/>
</dbReference>
<dbReference type="InterPro" id="IPR058901">
    <property type="entry name" value="ATRX_C"/>
</dbReference>
<dbReference type="CDD" id="cd11726">
    <property type="entry name" value="ADDz_ATRX"/>
    <property type="match status" value="1"/>
</dbReference>
<feature type="compositionally biased region" description="Basic residues" evidence="25">
    <location>
        <begin position="665"/>
        <end position="677"/>
    </location>
</feature>
<keyword evidence="7" id="KW-0597">Phosphoprotein</keyword>
<name>A0A9J8CTG0_CYPCA</name>
<evidence type="ECO:0000256" key="8">
    <source>
        <dbReference type="ARBA" id="ARBA00022723"/>
    </source>
</evidence>
<dbReference type="Gene3D" id="1.20.120.850">
    <property type="entry name" value="SWI2/SNF2 ATPases, N-terminal domain"/>
    <property type="match status" value="1"/>
</dbReference>
<keyword evidence="17" id="KW-0779">Telomere</keyword>
<dbReference type="InterPro" id="IPR011011">
    <property type="entry name" value="Znf_FYVE_PHD"/>
</dbReference>
<dbReference type="GO" id="GO:0000781">
    <property type="term" value="C:chromosome, telomeric region"/>
    <property type="evidence" value="ECO:0007669"/>
    <property type="project" value="UniProtKB-SubCell"/>
</dbReference>
<keyword evidence="20" id="KW-0539">Nucleus</keyword>
<dbReference type="GO" id="GO:0016604">
    <property type="term" value="C:nuclear body"/>
    <property type="evidence" value="ECO:0007669"/>
    <property type="project" value="UniProtKB-ARBA"/>
</dbReference>
<dbReference type="InterPro" id="IPR041430">
    <property type="entry name" value="ADD_ATRX"/>
</dbReference>
<comment type="catalytic activity">
    <reaction evidence="23">
        <text>ATP + H2O = ADP + phosphate + H(+)</text>
        <dbReference type="Rhea" id="RHEA:13065"/>
        <dbReference type="ChEBI" id="CHEBI:15377"/>
        <dbReference type="ChEBI" id="CHEBI:15378"/>
        <dbReference type="ChEBI" id="CHEBI:30616"/>
        <dbReference type="ChEBI" id="CHEBI:43474"/>
        <dbReference type="ChEBI" id="CHEBI:456216"/>
        <dbReference type="EC" id="3.6.4.12"/>
    </reaction>
</comment>
<evidence type="ECO:0000256" key="11">
    <source>
        <dbReference type="ARBA" id="ARBA00022771"/>
    </source>
</evidence>
<dbReference type="FunFam" id="3.40.50.10810:FF:000011">
    <property type="entry name" value="Transcriptional regulator ATRX homolog"/>
    <property type="match status" value="1"/>
</dbReference>
<keyword evidence="19" id="KW-0234">DNA repair</keyword>
<evidence type="ECO:0000259" key="27">
    <source>
        <dbReference type="PROSITE" id="PS51194"/>
    </source>
</evidence>
<dbReference type="InterPro" id="IPR027417">
    <property type="entry name" value="P-loop_NTPase"/>
</dbReference>
<dbReference type="Gene3D" id="3.30.40.10">
    <property type="entry name" value="Zinc/RING finger domain, C3HC4 (zinc finger)"/>
    <property type="match status" value="1"/>
</dbReference>
<protein>
    <recommendedName>
        <fullName evidence="4">DNA helicase</fullName>
        <ecNumber evidence="4">3.6.4.12</ecNumber>
    </recommendedName>
    <alternativeName>
        <fullName evidence="21">ATP-dependent helicase ATRX</fullName>
    </alternativeName>
    <alternativeName>
        <fullName evidence="22">X-linked nuclear protein</fullName>
    </alternativeName>
</protein>
<dbReference type="InterPro" id="IPR000330">
    <property type="entry name" value="SNF2_N"/>
</dbReference>
<dbReference type="InterPro" id="IPR013083">
    <property type="entry name" value="Znf_RING/FYVE/PHD"/>
</dbReference>
<evidence type="ECO:0000256" key="1">
    <source>
        <dbReference type="ARBA" id="ARBA00004123"/>
    </source>
</evidence>
<organism evidence="29 30">
    <name type="scientific">Cyprinus carpio carpio</name>
    <dbReference type="NCBI Taxonomy" id="630221"/>
    <lineage>
        <taxon>Eukaryota</taxon>
        <taxon>Metazoa</taxon>
        <taxon>Chordata</taxon>
        <taxon>Craniata</taxon>
        <taxon>Vertebrata</taxon>
        <taxon>Euteleostomi</taxon>
        <taxon>Actinopterygii</taxon>
        <taxon>Neopterygii</taxon>
        <taxon>Teleostei</taxon>
        <taxon>Ostariophysi</taxon>
        <taxon>Cypriniformes</taxon>
        <taxon>Cyprinidae</taxon>
        <taxon>Cyprininae</taxon>
        <taxon>Cyprinus</taxon>
    </lineage>
</organism>
<feature type="compositionally biased region" description="Polar residues" evidence="25">
    <location>
        <begin position="439"/>
        <end position="460"/>
    </location>
</feature>
<feature type="domain" description="Helicase ATP-binding" evidence="26">
    <location>
        <begin position="837"/>
        <end position="1024"/>
    </location>
</feature>
<keyword evidence="15" id="KW-0067">ATP-binding</keyword>
<dbReference type="SUPFAM" id="SSF57903">
    <property type="entry name" value="FYVE/PHD zinc finger"/>
    <property type="match status" value="1"/>
</dbReference>
<feature type="domain" description="Helicase C-terminal" evidence="27">
    <location>
        <begin position="1269"/>
        <end position="1447"/>
    </location>
</feature>
<feature type="compositionally biased region" description="Acidic residues" evidence="25">
    <location>
        <begin position="718"/>
        <end position="727"/>
    </location>
</feature>
<dbReference type="Gene3D" id="3.40.50.300">
    <property type="entry name" value="P-loop containing nucleotide triphosphate hydrolases"/>
    <property type="match status" value="2"/>
</dbReference>
<reference evidence="29" key="1">
    <citation type="submission" date="2025-08" db="UniProtKB">
        <authorList>
            <consortium name="Ensembl"/>
        </authorList>
    </citation>
    <scope>IDENTIFICATION</scope>
</reference>
<dbReference type="GO" id="GO:0045944">
    <property type="term" value="P:positive regulation of transcription by RNA polymerase II"/>
    <property type="evidence" value="ECO:0007669"/>
    <property type="project" value="UniProtKB-ARBA"/>
</dbReference>
<feature type="compositionally biased region" description="Basic and acidic residues" evidence="25">
    <location>
        <begin position="1221"/>
        <end position="1232"/>
    </location>
</feature>
<feature type="compositionally biased region" description="Basic and acidic residues" evidence="25">
    <location>
        <begin position="1191"/>
        <end position="1208"/>
    </location>
</feature>
<evidence type="ECO:0000256" key="15">
    <source>
        <dbReference type="ARBA" id="ARBA00022840"/>
    </source>
</evidence>
<feature type="compositionally biased region" description="Basic and acidic residues" evidence="25">
    <location>
        <begin position="324"/>
        <end position="342"/>
    </location>
</feature>
<feature type="region of interest" description="Disordered" evidence="25">
    <location>
        <begin position="307"/>
        <end position="460"/>
    </location>
</feature>
<evidence type="ECO:0000256" key="10">
    <source>
        <dbReference type="ARBA" id="ARBA00022763"/>
    </source>
</evidence>
<keyword evidence="9" id="KW-0547">Nucleotide-binding</keyword>
<feature type="compositionally biased region" description="Basic residues" evidence="25">
    <location>
        <begin position="610"/>
        <end position="619"/>
    </location>
</feature>
<evidence type="ECO:0000256" key="7">
    <source>
        <dbReference type="ARBA" id="ARBA00022553"/>
    </source>
</evidence>
<dbReference type="Pfam" id="PF00176">
    <property type="entry name" value="SNF2-rel_dom"/>
    <property type="match status" value="1"/>
</dbReference>
<feature type="compositionally biased region" description="Basic and acidic residues" evidence="25">
    <location>
        <begin position="429"/>
        <end position="438"/>
    </location>
</feature>
<evidence type="ECO:0000313" key="30">
    <source>
        <dbReference type="Proteomes" id="UP001108240"/>
    </source>
</evidence>
<evidence type="ECO:0000256" key="20">
    <source>
        <dbReference type="ARBA" id="ARBA00023242"/>
    </source>
</evidence>
<comment type="similarity">
    <text evidence="3">Belongs to the SNF2/RAD54 helicase family.</text>
</comment>
<proteinExistence type="inferred from homology"/>
<dbReference type="Proteomes" id="UP001108240">
    <property type="component" value="Unplaced"/>
</dbReference>
<dbReference type="Pfam" id="PF00271">
    <property type="entry name" value="Helicase_C"/>
    <property type="match status" value="1"/>
</dbReference>
<dbReference type="GeneTree" id="ENSGT00940000155902"/>
<dbReference type="CDD" id="cd18068">
    <property type="entry name" value="DEXHc_ATRX"/>
    <property type="match status" value="1"/>
</dbReference>
<dbReference type="FunFam" id="3.40.50.300:FF:000377">
    <property type="entry name" value="transcriptional regulator ATRX isoform X1"/>
    <property type="match status" value="1"/>
</dbReference>
<keyword evidence="11" id="KW-0863">Zinc-finger</keyword>
<evidence type="ECO:0000313" key="29">
    <source>
        <dbReference type="Ensembl" id="ENSCCRP00000169141.1"/>
    </source>
</evidence>
<dbReference type="GO" id="GO:0008270">
    <property type="term" value="F:zinc ion binding"/>
    <property type="evidence" value="ECO:0007669"/>
    <property type="project" value="UniProtKB-KW"/>
</dbReference>
<evidence type="ECO:0000259" key="26">
    <source>
        <dbReference type="PROSITE" id="PS51192"/>
    </source>
</evidence>
<dbReference type="PANTHER" id="PTHR45797:SF3">
    <property type="entry name" value="TRANSCRIPTIONAL REGULATOR ATRX HOMOLOG"/>
    <property type="match status" value="1"/>
</dbReference>
<dbReference type="PROSITE" id="PS51192">
    <property type="entry name" value="HELICASE_ATP_BIND_1"/>
    <property type="match status" value="1"/>
</dbReference>
<keyword evidence="10" id="KW-0227">DNA damage</keyword>
<keyword evidence="13" id="KW-0347">Helicase</keyword>
<dbReference type="GO" id="GO:0006281">
    <property type="term" value="P:DNA repair"/>
    <property type="evidence" value="ECO:0007669"/>
    <property type="project" value="UniProtKB-KW"/>
</dbReference>
<evidence type="ECO:0000256" key="2">
    <source>
        <dbReference type="ARBA" id="ARBA00004574"/>
    </source>
</evidence>
<feature type="compositionally biased region" description="Basic and acidic residues" evidence="25">
    <location>
        <begin position="24"/>
        <end position="51"/>
    </location>
</feature>
<dbReference type="GO" id="GO:0003677">
    <property type="term" value="F:DNA binding"/>
    <property type="evidence" value="ECO:0007669"/>
    <property type="project" value="UniProtKB-KW"/>
</dbReference>
<evidence type="ECO:0000256" key="12">
    <source>
        <dbReference type="ARBA" id="ARBA00022801"/>
    </source>
</evidence>
<evidence type="ECO:0000256" key="3">
    <source>
        <dbReference type="ARBA" id="ARBA00007025"/>
    </source>
</evidence>
<keyword evidence="30" id="KW-1185">Reference proteome</keyword>
<evidence type="ECO:0000256" key="16">
    <source>
        <dbReference type="ARBA" id="ARBA00022843"/>
    </source>
</evidence>
<dbReference type="InterPro" id="IPR044574">
    <property type="entry name" value="ARIP4-like"/>
</dbReference>
<dbReference type="InterPro" id="IPR049730">
    <property type="entry name" value="SNF2/RAD54-like_C"/>
</dbReference>
<keyword evidence="12" id="KW-0378">Hydrolase</keyword>
<feature type="region of interest" description="Disordered" evidence="25">
    <location>
        <begin position="1"/>
        <end position="51"/>
    </location>
</feature>
<dbReference type="CDD" id="cd18793">
    <property type="entry name" value="SF2_C_SNF"/>
    <property type="match status" value="1"/>
</dbReference>
<dbReference type="Pfam" id="PF17981">
    <property type="entry name" value="ADD_ATRX"/>
    <property type="match status" value="1"/>
</dbReference>
<dbReference type="SUPFAM" id="SSF52540">
    <property type="entry name" value="P-loop containing nucleoside triphosphate hydrolases"/>
    <property type="match status" value="2"/>
</dbReference>
<keyword evidence="18" id="KW-0238">DNA-binding</keyword>
<dbReference type="InterPro" id="IPR001650">
    <property type="entry name" value="Helicase_C-like"/>
</dbReference>
<evidence type="ECO:0000256" key="24">
    <source>
        <dbReference type="SAM" id="Coils"/>
    </source>
</evidence>
<keyword evidence="24" id="KW-0175">Coiled coil</keyword>
<reference evidence="29" key="2">
    <citation type="submission" date="2025-09" db="UniProtKB">
        <authorList>
            <consortium name="Ensembl"/>
        </authorList>
    </citation>
    <scope>IDENTIFICATION</scope>
</reference>
<sequence length="1713" mass="193850">MQSGLDISKLPQGTVVVKPEPVADEAKDEFRGPEFRSRGSKVKEDGARKRPDKQLKEIFNCTACGQQVNHFQRDSVFQHPALHVLICKSCFKYYMSDDISKDEDGMDEQCRWCAEGGNLMCCDYCSNAFCKKCVLRNLGRKELSEIMNEESKWHCYVCRPEPLQDFVKTCEKVLLNLESSYRKPKGDGDKTKREDRKHKHSKREKTAVNGQDYASDGAGSLSFSCKTLTVPKELVKKTKKLIETTNGLNRTFVQFLQHTSKGSEVSAVSYRHLKAFKSVLADLKKAHSALEESLEEEFESKGLKFQNGEEQRPAQTDHPVVNSHHADPAPVREDGLDCDTKDQNPVVEEDENQQDSNSADVEMKESLPPSPEEPQDQSEESEAQEQEMAENPDFEESSVPAGEASLDKDIVSVPPSVPEELFEMVESLAVKKEDRDDGNSTASSDWKSTSNAKVVESNKSLTKLGRKLVVKLTPVPLKITIKRDKSKEQSPSEDLPKEGQDSRRSTRMKTTPLRKSPEAKSKRKPRSSTAKEELSAAVKEPCDSDSDEVPEVLQTAALKPSSDESQPENASGKGTKKKGASSSTEKAKPKRKLDMVSSDSEQSGKSSTANKRRAKKKKSRESDSSNHNSDLEKQIKNLSKIGTGKKTSKGVKKEESESSKEGKKGPKRSFERKRRSQREKAKTKEELSSSDEEQEEEPAANSDEDSDHVCVSAPQSGGEEDGEDEGDEKGTPKNRKKIRKIIKDDKLRTETRDALKEEEERRKRIAERERLREKLREVQTRDADVTCPITTKLVLDEDEETKEPLVQVHRNLVTKLKPHQVDGVQFMWDCCCESVRKVEKSSGSGCILAHCMGLGKTLQVVTFLHTLLLCEKLNFSTALVVCPLNTVLNWLNEFEKWQEGLKDEESLEVTELATVKRPQERAYALQRWQEDGGVMIIGYEMYRNLTQGRNIKSKKLKETFQKTLVDPGPDFVICDEGHVLKNEASAVSKAMNSIQTRRRVVLTGTPLQNNLIEYHCMVNFIKENLLGSVKEFRNRFINPIQNGQCADSTLTDVRVMKKRAHILYEMLAGCVQRRDYTALTKFLPPKHEYVLAIRLTPIQCKLYRYYLDHFTGVGSALESGRGRAGTKLFQDFQMLSRIWTHPWCLQLDYISKENKGYFDEDSMEEFIASETEESSMSLTSEDEKKKKRGKGKEQSSDKSDSDDLEVIKEWNTSSRGGNPEGRNRAEPVEEVRVSNSGPGSPSPDWYKEFVTEADSEILEHSGKMVLLFEILRMAEELEEKVLVFSQSLISLDLIEDFLELAGRAKEEGKLSPYKGEGKWFRNIDYYRLDGSTNAMTRKKWAEDFNDTSNVRGRLFLISTRAGSLGINLVAANRVIIFDASWNPSYDIQSIFRVYRFGQVKTVFVYRFLAQGTMEEKIYDRQVAKQSLSFRVVDQQQIERHFTMNELTELYAFEPDLLDDPSEKKSKRATPMLPKDPFLAELLHSYKDHIVGYHEHDSLLDHKEEEALSEEDRKAAWAEYEAEKKGLSMRFNQPSYSQMGMGAGPNSYFPFNVAALASMSNQQLEELINQGRQKVMEAANALKSVPREPLEDIIGQVWKENPSLPEAQVQSMAVGRQAGYEMEMKHREAVYRDVLGKQQTLMMYVQKVIANRKVQEQQLAMARQGLLLNQLAMQNGLTGPINQMDLLGLYQQLGALQGLPSSQLGKNPGPSKGL</sequence>
<feature type="region of interest" description="Disordered" evidence="25">
    <location>
        <begin position="475"/>
        <end position="737"/>
    </location>
</feature>
<dbReference type="InterPro" id="IPR014001">
    <property type="entry name" value="Helicase_ATP-bd"/>
</dbReference>
<evidence type="ECO:0000256" key="17">
    <source>
        <dbReference type="ARBA" id="ARBA00022895"/>
    </source>
</evidence>
<dbReference type="InterPro" id="IPR038718">
    <property type="entry name" value="SNF2-like_sf"/>
</dbReference>
<feature type="compositionally biased region" description="Basic and acidic residues" evidence="25">
    <location>
        <begin position="620"/>
        <end position="635"/>
    </location>
</feature>
<evidence type="ECO:0000256" key="22">
    <source>
        <dbReference type="ARBA" id="ARBA00043074"/>
    </source>
</evidence>
<accession>A0A9J8CTG0</accession>
<dbReference type="Gene3D" id="3.40.50.10810">
    <property type="entry name" value="Tandem AAA-ATPase domain"/>
    <property type="match status" value="1"/>
</dbReference>
<dbReference type="SMART" id="SM00490">
    <property type="entry name" value="HELICc"/>
    <property type="match status" value="1"/>
</dbReference>
<dbReference type="GO" id="GO:0003678">
    <property type="term" value="F:DNA helicase activity"/>
    <property type="evidence" value="ECO:0007669"/>
    <property type="project" value="UniProtKB-EC"/>
</dbReference>
<evidence type="ECO:0000256" key="9">
    <source>
        <dbReference type="ARBA" id="ARBA00022741"/>
    </source>
</evidence>
<dbReference type="PANTHER" id="PTHR45797">
    <property type="entry name" value="RAD54-LIKE"/>
    <property type="match status" value="1"/>
</dbReference>
<feature type="region of interest" description="Disordered" evidence="25">
    <location>
        <begin position="183"/>
        <end position="213"/>
    </location>
</feature>
<evidence type="ECO:0000256" key="6">
    <source>
        <dbReference type="ARBA" id="ARBA00022499"/>
    </source>
</evidence>
<feature type="compositionally biased region" description="Acidic residues" evidence="25">
    <location>
        <begin position="688"/>
        <end position="706"/>
    </location>
</feature>
<dbReference type="SMART" id="SM00487">
    <property type="entry name" value="DEXDc"/>
    <property type="match status" value="1"/>
</dbReference>
<dbReference type="GO" id="GO:0005524">
    <property type="term" value="F:ATP binding"/>
    <property type="evidence" value="ECO:0007669"/>
    <property type="project" value="UniProtKB-KW"/>
</dbReference>
<evidence type="ECO:0000256" key="21">
    <source>
        <dbReference type="ARBA" id="ARBA00031106"/>
    </source>
</evidence>
<evidence type="ECO:0000256" key="4">
    <source>
        <dbReference type="ARBA" id="ARBA00012551"/>
    </source>
</evidence>
<evidence type="ECO:0000256" key="13">
    <source>
        <dbReference type="ARBA" id="ARBA00022806"/>
    </source>
</evidence>
<evidence type="ECO:0000256" key="18">
    <source>
        <dbReference type="ARBA" id="ARBA00023125"/>
    </source>
</evidence>
<feature type="domain" description="PHD-type" evidence="28">
    <location>
        <begin position="49"/>
        <end position="186"/>
    </location>
</feature>
<dbReference type="Ensembl" id="ENSCCRT00000177156.1">
    <property type="protein sequence ID" value="ENSCCRP00000169141.1"/>
    <property type="gene ID" value="ENSCCRG00000034188.2"/>
</dbReference>
<dbReference type="EC" id="3.6.4.12" evidence="4"/>
<evidence type="ECO:0000256" key="19">
    <source>
        <dbReference type="ARBA" id="ARBA00023204"/>
    </source>
</evidence>
<keyword evidence="8" id="KW-0479">Metal-binding</keyword>
<feature type="compositionally biased region" description="Basic and acidic residues" evidence="25">
    <location>
        <begin position="678"/>
        <end position="687"/>
    </location>
</feature>
<evidence type="ECO:0000256" key="5">
    <source>
        <dbReference type="ARBA" id="ARBA00022454"/>
    </source>
</evidence>
<keyword evidence="16" id="KW-0832">Ubl conjugation</keyword>
<feature type="compositionally biased region" description="Basic and acidic residues" evidence="25">
    <location>
        <begin position="183"/>
        <end position="194"/>
    </location>
</feature>
<feature type="compositionally biased region" description="Acidic residues" evidence="25">
    <location>
        <begin position="373"/>
        <end position="396"/>
    </location>
</feature>
<evidence type="ECO:0000259" key="28">
    <source>
        <dbReference type="PROSITE" id="PS51533"/>
    </source>
</evidence>
<keyword evidence="14" id="KW-0862">Zinc</keyword>
<feature type="compositionally biased region" description="Basic and acidic residues" evidence="25">
    <location>
        <begin position="481"/>
        <end position="504"/>
    </location>
</feature>
<dbReference type="InterPro" id="IPR025766">
    <property type="entry name" value="ADD"/>
</dbReference>
<evidence type="ECO:0000256" key="25">
    <source>
        <dbReference type="SAM" id="MobiDB-lite"/>
    </source>
</evidence>
<keyword evidence="6" id="KW-1017">Isopeptide bond</keyword>
<evidence type="ECO:0000256" key="14">
    <source>
        <dbReference type="ARBA" id="ARBA00022833"/>
    </source>
</evidence>
<evidence type="ECO:0000256" key="23">
    <source>
        <dbReference type="ARBA" id="ARBA00047995"/>
    </source>
</evidence>
<keyword evidence="5" id="KW-0158">Chromosome</keyword>
<feature type="region of interest" description="Disordered" evidence="25">
    <location>
        <begin position="1169"/>
        <end position="1244"/>
    </location>
</feature>
<dbReference type="Pfam" id="PF26143">
    <property type="entry name" value="ATRX_C"/>
    <property type="match status" value="1"/>
</dbReference>
<feature type="coiled-coil region" evidence="24">
    <location>
        <begin position="273"/>
        <end position="300"/>
    </location>
</feature>
<dbReference type="GO" id="GO:0016887">
    <property type="term" value="F:ATP hydrolysis activity"/>
    <property type="evidence" value="ECO:0007669"/>
    <property type="project" value="InterPro"/>
</dbReference>
<dbReference type="GO" id="GO:0140719">
    <property type="term" value="P:constitutive heterochromatin formation"/>
    <property type="evidence" value="ECO:0007669"/>
    <property type="project" value="UniProtKB-ARBA"/>
</dbReference>